<gene>
    <name evidence="7" type="ORF">K7X08_015262</name>
</gene>
<evidence type="ECO:0000256" key="2">
    <source>
        <dbReference type="ARBA" id="ARBA00022679"/>
    </source>
</evidence>
<evidence type="ECO:0000256" key="4">
    <source>
        <dbReference type="ARBA" id="ARBA00022777"/>
    </source>
</evidence>
<dbReference type="SUPFAM" id="SSF56112">
    <property type="entry name" value="Protein kinase-like (PK-like)"/>
    <property type="match status" value="1"/>
</dbReference>
<dbReference type="InterPro" id="IPR001245">
    <property type="entry name" value="Ser-Thr/Tyr_kinase_cat_dom"/>
</dbReference>
<accession>A0A9Q1L342</accession>
<dbReference type="GO" id="GO:0005886">
    <property type="term" value="C:plasma membrane"/>
    <property type="evidence" value="ECO:0007669"/>
    <property type="project" value="TreeGrafter"/>
</dbReference>
<dbReference type="EMBL" id="JAJAGQ010000023">
    <property type="protein sequence ID" value="KAJ8527811.1"/>
    <property type="molecule type" value="Genomic_DNA"/>
</dbReference>
<sequence length="219" mass="24046">MPQESTLRKPWCAKHACTKRILSLASKDHFDGGGDRVGIVGSEGIVMGMLDRGLAGKEGKVSFGAAGKGYMSPEYAMKGHFLVKSDVFSFGVLLLEIITGRKNTIHYQDHSLNLVGYVWDSWNDDKALDVVNPSLGHWYETGEVLRCIQIGLLCVQSFSNDRPMISEVVFMLFNETKLVDPGQPGFVVRSRNSSSLPYSSSASVETSVNDISITAHQTR</sequence>
<name>A0A9Q1L342_9SOLA</name>
<evidence type="ECO:0000313" key="8">
    <source>
        <dbReference type="Proteomes" id="UP001152561"/>
    </source>
</evidence>
<feature type="domain" description="Serine-threonine/tyrosine-protein kinase catalytic" evidence="6">
    <location>
        <begin position="70"/>
        <end position="107"/>
    </location>
</feature>
<organism evidence="7 8">
    <name type="scientific">Anisodus acutangulus</name>
    <dbReference type="NCBI Taxonomy" id="402998"/>
    <lineage>
        <taxon>Eukaryota</taxon>
        <taxon>Viridiplantae</taxon>
        <taxon>Streptophyta</taxon>
        <taxon>Embryophyta</taxon>
        <taxon>Tracheophyta</taxon>
        <taxon>Spermatophyta</taxon>
        <taxon>Magnoliopsida</taxon>
        <taxon>eudicotyledons</taxon>
        <taxon>Gunneridae</taxon>
        <taxon>Pentapetalae</taxon>
        <taxon>asterids</taxon>
        <taxon>lamiids</taxon>
        <taxon>Solanales</taxon>
        <taxon>Solanaceae</taxon>
        <taxon>Solanoideae</taxon>
        <taxon>Hyoscyameae</taxon>
        <taxon>Anisodus</taxon>
    </lineage>
</organism>
<dbReference type="Proteomes" id="UP001152561">
    <property type="component" value="Unassembled WGS sequence"/>
</dbReference>
<dbReference type="PANTHER" id="PTHR27002">
    <property type="entry name" value="RECEPTOR-LIKE SERINE/THREONINE-PROTEIN KINASE SD1-8"/>
    <property type="match status" value="1"/>
</dbReference>
<dbReference type="Pfam" id="PF07714">
    <property type="entry name" value="PK_Tyr_Ser-Thr"/>
    <property type="match status" value="1"/>
</dbReference>
<dbReference type="OrthoDB" id="4062651at2759"/>
<keyword evidence="3" id="KW-0547">Nucleotide-binding</keyword>
<protein>
    <recommendedName>
        <fullName evidence="6">Serine-threonine/tyrosine-protein kinase catalytic domain-containing protein</fullName>
    </recommendedName>
</protein>
<keyword evidence="5" id="KW-0067">ATP-binding</keyword>
<dbReference type="GO" id="GO:0005524">
    <property type="term" value="F:ATP binding"/>
    <property type="evidence" value="ECO:0007669"/>
    <property type="project" value="UniProtKB-KW"/>
</dbReference>
<keyword evidence="1" id="KW-0723">Serine/threonine-protein kinase</keyword>
<keyword evidence="2" id="KW-0808">Transferase</keyword>
<evidence type="ECO:0000259" key="6">
    <source>
        <dbReference type="Pfam" id="PF07714"/>
    </source>
</evidence>
<dbReference type="AlphaFoldDB" id="A0A9Q1L342"/>
<keyword evidence="4" id="KW-0418">Kinase</keyword>
<evidence type="ECO:0000256" key="3">
    <source>
        <dbReference type="ARBA" id="ARBA00022741"/>
    </source>
</evidence>
<evidence type="ECO:0000313" key="7">
    <source>
        <dbReference type="EMBL" id="KAJ8527811.1"/>
    </source>
</evidence>
<dbReference type="Gene3D" id="1.10.510.10">
    <property type="entry name" value="Transferase(Phosphotransferase) domain 1"/>
    <property type="match status" value="1"/>
</dbReference>
<proteinExistence type="predicted"/>
<evidence type="ECO:0000256" key="1">
    <source>
        <dbReference type="ARBA" id="ARBA00022527"/>
    </source>
</evidence>
<evidence type="ECO:0000256" key="5">
    <source>
        <dbReference type="ARBA" id="ARBA00022840"/>
    </source>
</evidence>
<dbReference type="InterPro" id="IPR011009">
    <property type="entry name" value="Kinase-like_dom_sf"/>
</dbReference>
<reference evidence="8" key="1">
    <citation type="journal article" date="2023" name="Proc. Natl. Acad. Sci. U.S.A.">
        <title>Genomic and structural basis for evolution of tropane alkaloid biosynthesis.</title>
        <authorList>
            <person name="Wanga Y.-J."/>
            <person name="Taina T."/>
            <person name="Yua J.-Y."/>
            <person name="Lia J."/>
            <person name="Xua B."/>
            <person name="Chenc J."/>
            <person name="D'Auriad J.C."/>
            <person name="Huanga J.-P."/>
            <person name="Huanga S.-X."/>
        </authorList>
    </citation>
    <scope>NUCLEOTIDE SEQUENCE [LARGE SCALE GENOMIC DNA]</scope>
    <source>
        <strain evidence="8">cv. KIB-2019</strain>
    </source>
</reference>
<keyword evidence="8" id="KW-1185">Reference proteome</keyword>
<dbReference type="PANTHER" id="PTHR27002:SF953">
    <property type="entry name" value="RECEPTOR-LIKE SERINE_THREONINE-PROTEIN KINASE"/>
    <property type="match status" value="1"/>
</dbReference>
<comment type="caution">
    <text evidence="7">The sequence shown here is derived from an EMBL/GenBank/DDBJ whole genome shotgun (WGS) entry which is preliminary data.</text>
</comment>
<dbReference type="GO" id="GO:0004674">
    <property type="term" value="F:protein serine/threonine kinase activity"/>
    <property type="evidence" value="ECO:0007669"/>
    <property type="project" value="UniProtKB-KW"/>
</dbReference>